<dbReference type="SMART" id="SM00382">
    <property type="entry name" value="AAA"/>
    <property type="match status" value="1"/>
</dbReference>
<reference evidence="3 4" key="1">
    <citation type="journal article" date="2011" name="Genome Biol.">
        <title>Comparative genome sequence analysis underscores mycoparasitism as the ancestral life style of Trichoderma.</title>
        <authorList>
            <person name="Kubicek C.P."/>
            <person name="Herrera-Estrella A."/>
            <person name="Seidl-Seiboth V."/>
            <person name="Martinez D.A."/>
            <person name="Druzhinina I.S."/>
            <person name="Thon M."/>
            <person name="Zeilinger S."/>
            <person name="Casas-Flores S."/>
            <person name="Horwitz B.A."/>
            <person name="Mukherjee P.K."/>
            <person name="Mukherjee M."/>
            <person name="Kredics L."/>
            <person name="Alcaraz L.D."/>
            <person name="Aerts A."/>
            <person name="Antal Z."/>
            <person name="Atanasova L."/>
            <person name="Cervantes-Badillo M.G."/>
            <person name="Challacombe J."/>
            <person name="Chertkov O."/>
            <person name="McCluskey K."/>
            <person name="Coulpier F."/>
            <person name="Deshpande N."/>
            <person name="von Doehren H."/>
            <person name="Ebbole D.J."/>
            <person name="Esquivel-Naranjo E.U."/>
            <person name="Fekete E."/>
            <person name="Flipphi M."/>
            <person name="Glaser F."/>
            <person name="Gomez-Rodriguez E.Y."/>
            <person name="Gruber S."/>
            <person name="Han C."/>
            <person name="Henrissat B."/>
            <person name="Hermosa R."/>
            <person name="Hernandez-Onate M."/>
            <person name="Karaffa L."/>
            <person name="Kosti I."/>
            <person name="Le Crom S."/>
            <person name="Lindquist E."/>
            <person name="Lucas S."/>
            <person name="Luebeck M."/>
            <person name="Luebeck P.S."/>
            <person name="Margeot A."/>
            <person name="Metz B."/>
            <person name="Misra M."/>
            <person name="Nevalainen H."/>
            <person name="Omann M."/>
            <person name="Packer N."/>
            <person name="Perrone G."/>
            <person name="Uresti-Rivera E.E."/>
            <person name="Salamov A."/>
            <person name="Schmoll M."/>
            <person name="Seiboth B."/>
            <person name="Shapiro H."/>
            <person name="Sukno S."/>
            <person name="Tamayo-Ramos J.A."/>
            <person name="Tisch D."/>
            <person name="Wiest A."/>
            <person name="Wilkinson H.H."/>
            <person name="Zhang M."/>
            <person name="Coutinho P.M."/>
            <person name="Kenerley C.M."/>
            <person name="Monte E."/>
            <person name="Baker S.E."/>
            <person name="Grigoriev I.V."/>
        </authorList>
    </citation>
    <scope>NUCLEOTIDE SEQUENCE [LARGE SCALE GENOMIC DNA]</scope>
    <source>
        <strain evidence="4">ATCC 20476 / IMI 206040</strain>
    </source>
</reference>
<organism evidence="3 4">
    <name type="scientific">Hypocrea atroviridis (strain ATCC 20476 / IMI 206040)</name>
    <name type="common">Trichoderma atroviride</name>
    <dbReference type="NCBI Taxonomy" id="452589"/>
    <lineage>
        <taxon>Eukaryota</taxon>
        <taxon>Fungi</taxon>
        <taxon>Dikarya</taxon>
        <taxon>Ascomycota</taxon>
        <taxon>Pezizomycotina</taxon>
        <taxon>Sordariomycetes</taxon>
        <taxon>Hypocreomycetidae</taxon>
        <taxon>Hypocreales</taxon>
        <taxon>Hypocreaceae</taxon>
        <taxon>Trichoderma</taxon>
    </lineage>
</organism>
<feature type="region of interest" description="Disordered" evidence="1">
    <location>
        <begin position="150"/>
        <end position="195"/>
    </location>
</feature>
<comment type="caution">
    <text evidence="3">The sequence shown here is derived from an EMBL/GenBank/DDBJ whole genome shotgun (WGS) entry which is preliminary data.</text>
</comment>
<feature type="non-terminal residue" evidence="3">
    <location>
        <position position="1"/>
    </location>
</feature>
<dbReference type="InterPro" id="IPR003959">
    <property type="entry name" value="ATPase_AAA_core"/>
</dbReference>
<dbReference type="PANTHER" id="PTHR46411">
    <property type="entry name" value="FAMILY ATPASE, PUTATIVE-RELATED"/>
    <property type="match status" value="1"/>
</dbReference>
<dbReference type="HOGENOM" id="CLU_004471_2_3_1"/>
<protein>
    <recommendedName>
        <fullName evidence="2">AAA+ ATPase domain-containing protein</fullName>
    </recommendedName>
</protein>
<name>G9P5A4_HYPAI</name>
<dbReference type="OMA" id="WIQRIRI"/>
<dbReference type="Pfam" id="PF22942">
    <property type="entry name" value="DUF7025"/>
    <property type="match status" value="1"/>
</dbReference>
<evidence type="ECO:0000313" key="4">
    <source>
        <dbReference type="Proteomes" id="UP000005426"/>
    </source>
</evidence>
<keyword evidence="4" id="KW-1185">Reference proteome</keyword>
<dbReference type="OrthoDB" id="10042665at2759"/>
<dbReference type="GO" id="GO:0016887">
    <property type="term" value="F:ATP hydrolysis activity"/>
    <property type="evidence" value="ECO:0007669"/>
    <property type="project" value="InterPro"/>
</dbReference>
<dbReference type="Proteomes" id="UP000005426">
    <property type="component" value="Unassembled WGS sequence"/>
</dbReference>
<dbReference type="Pfam" id="PF23232">
    <property type="entry name" value="AAA_lid_13"/>
    <property type="match status" value="1"/>
</dbReference>
<proteinExistence type="predicted"/>
<feature type="compositionally biased region" description="Basic and acidic residues" evidence="1">
    <location>
        <begin position="160"/>
        <end position="175"/>
    </location>
</feature>
<dbReference type="AlphaFoldDB" id="G9P5A4"/>
<evidence type="ECO:0000259" key="2">
    <source>
        <dbReference type="SMART" id="SM00382"/>
    </source>
</evidence>
<dbReference type="InterPro" id="IPR027417">
    <property type="entry name" value="P-loop_NTPase"/>
</dbReference>
<dbReference type="Pfam" id="PF00004">
    <property type="entry name" value="AAA"/>
    <property type="match status" value="1"/>
</dbReference>
<dbReference type="InterPro" id="IPR054289">
    <property type="entry name" value="DUF7025"/>
</dbReference>
<dbReference type="Gene3D" id="3.40.50.300">
    <property type="entry name" value="P-loop containing nucleotide triphosphate hydrolases"/>
    <property type="match status" value="1"/>
</dbReference>
<dbReference type="CDD" id="cd19481">
    <property type="entry name" value="RecA-like_protease"/>
    <property type="match status" value="1"/>
</dbReference>
<dbReference type="GO" id="GO:0005524">
    <property type="term" value="F:ATP binding"/>
    <property type="evidence" value="ECO:0007669"/>
    <property type="project" value="InterPro"/>
</dbReference>
<dbReference type="eggNOG" id="KOG0742">
    <property type="taxonomic scope" value="Eukaryota"/>
</dbReference>
<evidence type="ECO:0000313" key="3">
    <source>
        <dbReference type="EMBL" id="EHK41290.1"/>
    </source>
</evidence>
<feature type="non-terminal residue" evidence="3">
    <location>
        <position position="822"/>
    </location>
</feature>
<dbReference type="EMBL" id="ABDG02000027">
    <property type="protein sequence ID" value="EHK41290.1"/>
    <property type="molecule type" value="Genomic_DNA"/>
</dbReference>
<evidence type="ECO:0000256" key="1">
    <source>
        <dbReference type="SAM" id="MobiDB-lite"/>
    </source>
</evidence>
<dbReference type="InterPro" id="IPR003593">
    <property type="entry name" value="AAA+_ATPase"/>
</dbReference>
<sequence>RPKVSVRVMDFEHFKNRYGIDDKYHIIEVLRATPQMTDEIQDEWNRRKETANATKLKTSAVENSMPSDIERIQRVRIQSTMILGYLSHVAGNLGWDIEKPRVFCWPFRALSHYYPEMKQHLDILEERWGEATPPEDFGYFKDAPAKEYSSDDEYASVDQKNSDNRKDGVNKKAILEDEDNTDTDANNGDGDIDISDPKLNDPTALRHMRCYIKFMEQIILPLEQATRDYFVKSGRIKSNDLWHLFQIGDIICAPSRAISQQQTAFIIYRKAIPPIADDYPDDFNNRGLIIWCYYVDNDGNRYDMVEEMFNIDGYEGEKTITSLPIFPLHYAHDYEPRLTTLEKQGEHFKAMVKEKHVYCQGWTLPDNPIGKKTVERQNLAYSPPEYVDSDVIIDIKEALNQNPDWKLGFGLSYGVLGDDPWLNGDDKMEICHWNSDKRTQLLVSRPEKIQRSEGVGDAMFQRWEEDTNPAGPHDIEDGRGNIIRSASLVLPHRFFAYVLRDRRFASVDVMTMEKIPPQESIFDDLEIDHKNKQMVKSLVASHFEKRELQKARPGLGSMNQDLIRGKGLGLFILLHGVPGVGKTATAEAVAQANGKPLFTITCGDLGFTPKEVEEELNGIFRLANLWDCVLLLDEADVFLARRDSWNLKRNALVSVFLRVLEYYSGILFLTTNRVGTMDEAFKSRIHVSLYYEPLTLAQTEKIFEVNIEKLKRMELEREQKLAGTGIRHQKLIINRDSIMNWARNYYKQAQITSESAQWNGRQIRNAFQIASSLARYDTAKSALEKGKMPSPVLNRKQFEMVADTINKFDQYMQFATGKADSD</sequence>
<accession>G9P5A4</accession>
<dbReference type="STRING" id="452589.G9P5A4"/>
<dbReference type="InterPro" id="IPR056599">
    <property type="entry name" value="AAA_lid_fung"/>
</dbReference>
<gene>
    <name evidence="3" type="ORF">TRIATDRAFT_162337</name>
</gene>
<dbReference type="SUPFAM" id="SSF52540">
    <property type="entry name" value="P-loop containing nucleoside triphosphate hydrolases"/>
    <property type="match status" value="1"/>
</dbReference>
<dbReference type="KEGG" id="tatv:25776619"/>
<dbReference type="GeneID" id="25776619"/>
<dbReference type="PANTHER" id="PTHR46411:SF3">
    <property type="entry name" value="AAA+ ATPASE DOMAIN-CONTAINING PROTEIN"/>
    <property type="match status" value="1"/>
</dbReference>
<feature type="domain" description="AAA+ ATPase" evidence="2">
    <location>
        <begin position="568"/>
        <end position="695"/>
    </location>
</feature>